<name>A0A0F8WWA3_9ZZZZ</name>
<accession>A0A0F8WWA3</accession>
<feature type="non-terminal residue" evidence="1">
    <location>
        <position position="83"/>
    </location>
</feature>
<organism evidence="1">
    <name type="scientific">marine sediment metagenome</name>
    <dbReference type="NCBI Taxonomy" id="412755"/>
    <lineage>
        <taxon>unclassified sequences</taxon>
        <taxon>metagenomes</taxon>
        <taxon>ecological metagenomes</taxon>
    </lineage>
</organism>
<gene>
    <name evidence="1" type="ORF">LCGC14_3102210</name>
</gene>
<reference evidence="1" key="1">
    <citation type="journal article" date="2015" name="Nature">
        <title>Complex archaea that bridge the gap between prokaryotes and eukaryotes.</title>
        <authorList>
            <person name="Spang A."/>
            <person name="Saw J.H."/>
            <person name="Jorgensen S.L."/>
            <person name="Zaremba-Niedzwiedzka K."/>
            <person name="Martijn J."/>
            <person name="Lind A.E."/>
            <person name="van Eijk R."/>
            <person name="Schleper C."/>
            <person name="Guy L."/>
            <person name="Ettema T.J."/>
        </authorList>
    </citation>
    <scope>NUCLEOTIDE SEQUENCE</scope>
</reference>
<evidence type="ECO:0000313" key="1">
    <source>
        <dbReference type="EMBL" id="KKK52705.1"/>
    </source>
</evidence>
<sequence length="83" mass="9125">MAYIVNKRDGTVVATVADGTIDTTSTSLTLLGKGFNNYGEIVAEDWVHLMEHFSNTTAPSNELRGQLWHDTTTDKIKVNISNV</sequence>
<comment type="caution">
    <text evidence="1">The sequence shown here is derived from an EMBL/GenBank/DDBJ whole genome shotgun (WGS) entry which is preliminary data.</text>
</comment>
<dbReference type="EMBL" id="LAZR01066887">
    <property type="protein sequence ID" value="KKK52705.1"/>
    <property type="molecule type" value="Genomic_DNA"/>
</dbReference>
<dbReference type="AlphaFoldDB" id="A0A0F8WWA3"/>
<protein>
    <submittedName>
        <fullName evidence="1">Uncharacterized protein</fullName>
    </submittedName>
</protein>
<proteinExistence type="predicted"/>